<proteinExistence type="predicted"/>
<sequence length="38" mass="3974">MASRRAAVHWEAPESQASGSGTLWSTSMAAAEVILRAS</sequence>
<accession>A0A7W9LUY6</accession>
<feature type="region of interest" description="Disordered" evidence="1">
    <location>
        <begin position="1"/>
        <end position="21"/>
    </location>
</feature>
<gene>
    <name evidence="2" type="ORF">HDA41_004836</name>
</gene>
<dbReference type="EMBL" id="JACHNE010000001">
    <property type="protein sequence ID" value="MBB5796872.1"/>
    <property type="molecule type" value="Genomic_DNA"/>
</dbReference>
<reference evidence="2 3" key="1">
    <citation type="submission" date="2020-08" db="EMBL/GenBank/DDBJ databases">
        <title>Sequencing the genomes of 1000 actinobacteria strains.</title>
        <authorList>
            <person name="Klenk H.-P."/>
        </authorList>
    </citation>
    <scope>NUCLEOTIDE SEQUENCE [LARGE SCALE GENOMIC DNA]</scope>
    <source>
        <strain evidence="2 3">DSM 40084</strain>
    </source>
</reference>
<dbReference type="AlphaFoldDB" id="A0A7W9LUY6"/>
<comment type="caution">
    <text evidence="2">The sequence shown here is derived from an EMBL/GenBank/DDBJ whole genome shotgun (WGS) entry which is preliminary data.</text>
</comment>
<dbReference type="Proteomes" id="UP000590647">
    <property type="component" value="Unassembled WGS sequence"/>
</dbReference>
<evidence type="ECO:0000313" key="3">
    <source>
        <dbReference type="Proteomes" id="UP000590647"/>
    </source>
</evidence>
<evidence type="ECO:0000256" key="1">
    <source>
        <dbReference type="SAM" id="MobiDB-lite"/>
    </source>
</evidence>
<evidence type="ECO:0000313" key="2">
    <source>
        <dbReference type="EMBL" id="MBB5796872.1"/>
    </source>
</evidence>
<keyword evidence="3" id="KW-1185">Reference proteome</keyword>
<protein>
    <submittedName>
        <fullName evidence="2">Uncharacterized protein</fullName>
    </submittedName>
</protein>
<name>A0A7W9LUY6_9ACTN</name>
<organism evidence="2 3">
    <name type="scientific">Streptomyces caelestis</name>
    <dbReference type="NCBI Taxonomy" id="36816"/>
    <lineage>
        <taxon>Bacteria</taxon>
        <taxon>Bacillati</taxon>
        <taxon>Actinomycetota</taxon>
        <taxon>Actinomycetes</taxon>
        <taxon>Kitasatosporales</taxon>
        <taxon>Streptomycetaceae</taxon>
        <taxon>Streptomyces</taxon>
    </lineage>
</organism>